<dbReference type="PANTHER" id="PTHR11537">
    <property type="entry name" value="VOLTAGE-GATED POTASSIUM CHANNEL"/>
    <property type="match status" value="1"/>
</dbReference>
<dbReference type="Pfam" id="PF07885">
    <property type="entry name" value="Ion_trans_2"/>
    <property type="match status" value="1"/>
</dbReference>
<dbReference type="InterPro" id="IPR027359">
    <property type="entry name" value="Volt_channel_dom_sf"/>
</dbReference>
<dbReference type="Gene3D" id="1.10.287.70">
    <property type="match status" value="1"/>
</dbReference>
<name>A0ABW5WI01_9PSEU</name>
<evidence type="ECO:0000256" key="8">
    <source>
        <dbReference type="SAM" id="Phobius"/>
    </source>
</evidence>
<evidence type="ECO:0000313" key="10">
    <source>
        <dbReference type="EMBL" id="MFD2802814.1"/>
    </source>
</evidence>
<feature type="transmembrane region" description="Helical" evidence="8">
    <location>
        <begin position="192"/>
        <end position="217"/>
    </location>
</feature>
<evidence type="ECO:0000256" key="1">
    <source>
        <dbReference type="ARBA" id="ARBA00004141"/>
    </source>
</evidence>
<keyword evidence="11" id="KW-1185">Reference proteome</keyword>
<keyword evidence="5" id="KW-0406">Ion transport</keyword>
<feature type="transmembrane region" description="Helical" evidence="8">
    <location>
        <begin position="59"/>
        <end position="80"/>
    </location>
</feature>
<feature type="domain" description="Potassium channel" evidence="9">
    <location>
        <begin position="162"/>
        <end position="217"/>
    </location>
</feature>
<evidence type="ECO:0000256" key="5">
    <source>
        <dbReference type="ARBA" id="ARBA00023065"/>
    </source>
</evidence>
<dbReference type="InterPro" id="IPR028325">
    <property type="entry name" value="VG_K_chnl"/>
</dbReference>
<organism evidence="10 11">
    <name type="scientific">Prauserella oleivorans</name>
    <dbReference type="NCBI Taxonomy" id="1478153"/>
    <lineage>
        <taxon>Bacteria</taxon>
        <taxon>Bacillati</taxon>
        <taxon>Actinomycetota</taxon>
        <taxon>Actinomycetes</taxon>
        <taxon>Pseudonocardiales</taxon>
        <taxon>Pseudonocardiaceae</taxon>
        <taxon>Prauserella</taxon>
    </lineage>
</organism>
<evidence type="ECO:0000256" key="3">
    <source>
        <dbReference type="ARBA" id="ARBA00022692"/>
    </source>
</evidence>
<proteinExistence type="predicted"/>
<protein>
    <submittedName>
        <fullName evidence="10">Potassium channel family protein</fullName>
    </submittedName>
</protein>
<dbReference type="InterPro" id="IPR013099">
    <property type="entry name" value="K_chnl_dom"/>
</dbReference>
<dbReference type="Gene3D" id="1.20.5.110">
    <property type="match status" value="1"/>
</dbReference>
<dbReference type="Gene3D" id="1.20.120.350">
    <property type="entry name" value="Voltage-gated potassium channels. Chain C"/>
    <property type="match status" value="1"/>
</dbReference>
<evidence type="ECO:0000256" key="4">
    <source>
        <dbReference type="ARBA" id="ARBA00022989"/>
    </source>
</evidence>
<keyword evidence="7 10" id="KW-0407">Ion channel</keyword>
<evidence type="ECO:0000256" key="6">
    <source>
        <dbReference type="ARBA" id="ARBA00023136"/>
    </source>
</evidence>
<reference evidence="11" key="1">
    <citation type="journal article" date="2019" name="Int. J. Syst. Evol. Microbiol.">
        <title>The Global Catalogue of Microorganisms (GCM) 10K type strain sequencing project: providing services to taxonomists for standard genome sequencing and annotation.</title>
        <authorList>
            <consortium name="The Broad Institute Genomics Platform"/>
            <consortium name="The Broad Institute Genome Sequencing Center for Infectious Disease"/>
            <person name="Wu L."/>
            <person name="Ma J."/>
        </authorList>
    </citation>
    <scope>NUCLEOTIDE SEQUENCE [LARGE SCALE GENOMIC DNA]</scope>
    <source>
        <strain evidence="11">IBRC-M 10906</strain>
    </source>
</reference>
<feature type="transmembrane region" description="Helical" evidence="8">
    <location>
        <begin position="29"/>
        <end position="47"/>
    </location>
</feature>
<evidence type="ECO:0000256" key="2">
    <source>
        <dbReference type="ARBA" id="ARBA00022448"/>
    </source>
</evidence>
<accession>A0ABW5WI01</accession>
<keyword evidence="3 8" id="KW-0812">Transmembrane</keyword>
<sequence length="275" mass="29668">MPFESVRSGSAAAPAASTALSRWERRTEWPLIGLSVLLFVLYAWTVLDPGMSPELQRVVDVVMWLTWAIFAADYVIRLVLATDRGSFLLRNVFDLVVILVPILRQLRVLRLVMVLVLLNRRVQARVRGQVVVYVAGATVLLGMSAALAALDAERGAPDATITGFTDALWWTMTTITTVGYGDYYPVTALGKLIAAGLMLAGIALLGVVTGSIASWFVEKFGGMEQTVERAGEASSQSAAEAERLRGEIASLTSEIAALRERLSDGSALDPDSRAP</sequence>
<keyword evidence="6 8" id="KW-0472">Membrane</keyword>
<dbReference type="PANTHER" id="PTHR11537:SF254">
    <property type="entry name" value="POTASSIUM VOLTAGE-GATED CHANNEL PROTEIN SHAB"/>
    <property type="match status" value="1"/>
</dbReference>
<keyword evidence="2" id="KW-0813">Transport</keyword>
<dbReference type="Proteomes" id="UP001597478">
    <property type="component" value="Unassembled WGS sequence"/>
</dbReference>
<gene>
    <name evidence="10" type="ORF">ACFS2C_25815</name>
</gene>
<dbReference type="GO" id="GO:0034220">
    <property type="term" value="P:monoatomic ion transmembrane transport"/>
    <property type="evidence" value="ECO:0007669"/>
    <property type="project" value="UniProtKB-KW"/>
</dbReference>
<dbReference type="EMBL" id="JBHUOF010000049">
    <property type="protein sequence ID" value="MFD2802814.1"/>
    <property type="molecule type" value="Genomic_DNA"/>
</dbReference>
<evidence type="ECO:0000256" key="7">
    <source>
        <dbReference type="ARBA" id="ARBA00023303"/>
    </source>
</evidence>
<comment type="subcellular location">
    <subcellularLocation>
        <location evidence="1">Membrane</location>
        <topology evidence="1">Multi-pass membrane protein</topology>
    </subcellularLocation>
</comment>
<evidence type="ECO:0000259" key="9">
    <source>
        <dbReference type="Pfam" id="PF07885"/>
    </source>
</evidence>
<feature type="transmembrane region" description="Helical" evidence="8">
    <location>
        <begin position="130"/>
        <end position="150"/>
    </location>
</feature>
<keyword evidence="4 8" id="KW-1133">Transmembrane helix</keyword>
<dbReference type="RefSeq" id="WP_377395790.1">
    <property type="nucleotide sequence ID" value="NZ_JBHSAN010000054.1"/>
</dbReference>
<comment type="caution">
    <text evidence="10">The sequence shown here is derived from an EMBL/GenBank/DDBJ whole genome shotgun (WGS) entry which is preliminary data.</text>
</comment>
<evidence type="ECO:0000313" key="11">
    <source>
        <dbReference type="Proteomes" id="UP001597478"/>
    </source>
</evidence>
<dbReference type="SUPFAM" id="SSF81324">
    <property type="entry name" value="Voltage-gated potassium channels"/>
    <property type="match status" value="1"/>
</dbReference>